<comment type="caution">
    <text evidence="2">The sequence shown here is derived from an EMBL/GenBank/DDBJ whole genome shotgun (WGS) entry which is preliminary data.</text>
</comment>
<feature type="compositionally biased region" description="Polar residues" evidence="1">
    <location>
        <begin position="54"/>
        <end position="73"/>
    </location>
</feature>
<feature type="compositionally biased region" description="Basic and acidic residues" evidence="1">
    <location>
        <begin position="100"/>
        <end position="125"/>
    </location>
</feature>
<evidence type="ECO:0000313" key="2">
    <source>
        <dbReference type="EMBL" id="MPC89940.1"/>
    </source>
</evidence>
<dbReference type="Proteomes" id="UP000324222">
    <property type="component" value="Unassembled WGS sequence"/>
</dbReference>
<sequence>MEVPEEEESKESLYDQEQEELKVELLEEEQQQQRPVVRSLDEQLCRGELPPLNPVSTLSSHNSPLPNAASSPHTKLHSRTSSHNNTQSPSSSTLKLMKKQITEIEREIAMRRPDGGPRRGGHDGEGPQPPLDLHLLDPLNGFLCKR</sequence>
<proteinExistence type="predicted"/>
<dbReference type="AlphaFoldDB" id="A0A5B7IZI7"/>
<dbReference type="OrthoDB" id="5987010at2759"/>
<name>A0A5B7IZI7_PORTR</name>
<accession>A0A5B7IZI7</accession>
<feature type="region of interest" description="Disordered" evidence="1">
    <location>
        <begin position="1"/>
        <end position="137"/>
    </location>
</feature>
<reference evidence="2 3" key="1">
    <citation type="submission" date="2019-05" db="EMBL/GenBank/DDBJ databases">
        <title>Another draft genome of Portunus trituberculatus and its Hox gene families provides insights of decapod evolution.</title>
        <authorList>
            <person name="Jeong J.-H."/>
            <person name="Song I."/>
            <person name="Kim S."/>
            <person name="Choi T."/>
            <person name="Kim D."/>
            <person name="Ryu S."/>
            <person name="Kim W."/>
        </authorList>
    </citation>
    <scope>NUCLEOTIDE SEQUENCE [LARGE SCALE GENOMIC DNA]</scope>
    <source>
        <tissue evidence="2">Muscle</tissue>
    </source>
</reference>
<keyword evidence="3" id="KW-1185">Reference proteome</keyword>
<evidence type="ECO:0000313" key="3">
    <source>
        <dbReference type="Proteomes" id="UP000324222"/>
    </source>
</evidence>
<dbReference type="EMBL" id="VSRR010082710">
    <property type="protein sequence ID" value="MPC89940.1"/>
    <property type="molecule type" value="Genomic_DNA"/>
</dbReference>
<feature type="compositionally biased region" description="Low complexity" evidence="1">
    <location>
        <begin position="81"/>
        <end position="93"/>
    </location>
</feature>
<feature type="compositionally biased region" description="Acidic residues" evidence="1">
    <location>
        <begin position="1"/>
        <end position="18"/>
    </location>
</feature>
<evidence type="ECO:0000256" key="1">
    <source>
        <dbReference type="SAM" id="MobiDB-lite"/>
    </source>
</evidence>
<gene>
    <name evidence="2" type="ORF">E2C01_084904</name>
</gene>
<organism evidence="2 3">
    <name type="scientific">Portunus trituberculatus</name>
    <name type="common">Swimming crab</name>
    <name type="synonym">Neptunus trituberculatus</name>
    <dbReference type="NCBI Taxonomy" id="210409"/>
    <lineage>
        <taxon>Eukaryota</taxon>
        <taxon>Metazoa</taxon>
        <taxon>Ecdysozoa</taxon>
        <taxon>Arthropoda</taxon>
        <taxon>Crustacea</taxon>
        <taxon>Multicrustacea</taxon>
        <taxon>Malacostraca</taxon>
        <taxon>Eumalacostraca</taxon>
        <taxon>Eucarida</taxon>
        <taxon>Decapoda</taxon>
        <taxon>Pleocyemata</taxon>
        <taxon>Brachyura</taxon>
        <taxon>Eubrachyura</taxon>
        <taxon>Portunoidea</taxon>
        <taxon>Portunidae</taxon>
        <taxon>Portuninae</taxon>
        <taxon>Portunus</taxon>
    </lineage>
</organism>
<protein>
    <submittedName>
        <fullName evidence="2">Uncharacterized protein</fullName>
    </submittedName>
</protein>